<dbReference type="GO" id="GO:0003677">
    <property type="term" value="F:DNA binding"/>
    <property type="evidence" value="ECO:0007669"/>
    <property type="project" value="UniProtKB-KW"/>
</dbReference>
<dbReference type="SUPFAM" id="SSF55718">
    <property type="entry name" value="SCP-like"/>
    <property type="match status" value="1"/>
</dbReference>
<keyword evidence="1" id="KW-0805">Transcription regulation</keyword>
<dbReference type="PANTHER" id="PTHR33204">
    <property type="entry name" value="TRANSCRIPTIONAL REGULATOR, MARR FAMILY"/>
    <property type="match status" value="1"/>
</dbReference>
<dbReference type="CDD" id="cd00090">
    <property type="entry name" value="HTH_ARSR"/>
    <property type="match status" value="1"/>
</dbReference>
<dbReference type="InterPro" id="IPR036388">
    <property type="entry name" value="WH-like_DNA-bd_sf"/>
</dbReference>
<dbReference type="InterPro" id="IPR036527">
    <property type="entry name" value="SCP2_sterol-bd_dom_sf"/>
</dbReference>
<dbReference type="InterPro" id="IPR036390">
    <property type="entry name" value="WH_DNA-bd_sf"/>
</dbReference>
<dbReference type="PANTHER" id="PTHR33204:SF18">
    <property type="entry name" value="TRANSCRIPTIONAL REGULATORY PROTEIN"/>
    <property type="match status" value="1"/>
</dbReference>
<evidence type="ECO:0000259" key="4">
    <source>
        <dbReference type="PROSITE" id="PS51118"/>
    </source>
</evidence>
<dbReference type="Gene3D" id="1.10.10.10">
    <property type="entry name" value="Winged helix-like DNA-binding domain superfamily/Winged helix DNA-binding domain"/>
    <property type="match status" value="1"/>
</dbReference>
<gene>
    <name evidence="5" type="ORF">FDP25_03175</name>
</gene>
<reference evidence="5 6" key="1">
    <citation type="submission" date="2019-05" db="EMBL/GenBank/DDBJ databases">
        <title>Roseovarius bejariae sp. nov., a moderately halophylic bacterium isolated from a saline soil in Rambla Salada (Murcia).</title>
        <authorList>
            <person name="Castro D.J."/>
            <person name="Gomez-Altuve A."/>
            <person name="Reina J.C."/>
            <person name="Rodriguez M."/>
            <person name="Sampedro I."/>
            <person name="Llamas I."/>
            <person name="Martinez-Checa F."/>
        </authorList>
    </citation>
    <scope>NUCLEOTIDE SEQUENCE [LARGE SCALE GENOMIC DNA]</scope>
    <source>
        <strain evidence="5 6">A21</strain>
    </source>
</reference>
<sequence length="232" mass="25894">MKSYGQFCPVAKAAELFCERWNALIIRDLASGPRRFSELQRGVPLMSPSLLSSRLKWLIAEGVVARHGMGGKHSGYALTEAGREFAPLVEALGIWGQRWTRRELKAHEIDLGLLVWSLESSSNPQAFGPRRCLIRLELTDQPKAKRWWWFLNQKGRCELCVDDPGGDVNIYLACTLPDAIYIIRGDLAPATALGTGRLELLGDGWATRAFDEWLNLGPLTKIPSRRPDAKPG</sequence>
<evidence type="ECO:0000256" key="1">
    <source>
        <dbReference type="ARBA" id="ARBA00023015"/>
    </source>
</evidence>
<evidence type="ECO:0000313" key="5">
    <source>
        <dbReference type="EMBL" id="MRU14427.1"/>
    </source>
</evidence>
<comment type="caution">
    <text evidence="5">The sequence shown here is derived from an EMBL/GenBank/DDBJ whole genome shotgun (WGS) entry which is preliminary data.</text>
</comment>
<keyword evidence="6" id="KW-1185">Reference proteome</keyword>
<accession>A0A844CIC5</accession>
<dbReference type="OrthoDB" id="9782219at2"/>
<dbReference type="Pfam" id="PF01638">
    <property type="entry name" value="HxlR"/>
    <property type="match status" value="1"/>
</dbReference>
<dbReference type="InterPro" id="IPR011991">
    <property type="entry name" value="ArsR-like_HTH"/>
</dbReference>
<organism evidence="5 6">
    <name type="scientific">Roseovarius bejariae</name>
    <dbReference type="NCBI Taxonomy" id="2576383"/>
    <lineage>
        <taxon>Bacteria</taxon>
        <taxon>Pseudomonadati</taxon>
        <taxon>Pseudomonadota</taxon>
        <taxon>Alphaproteobacteria</taxon>
        <taxon>Rhodobacterales</taxon>
        <taxon>Roseobacteraceae</taxon>
        <taxon>Roseovarius</taxon>
    </lineage>
</organism>
<evidence type="ECO:0000313" key="6">
    <source>
        <dbReference type="Proteomes" id="UP000564704"/>
    </source>
</evidence>
<evidence type="ECO:0000256" key="2">
    <source>
        <dbReference type="ARBA" id="ARBA00023125"/>
    </source>
</evidence>
<dbReference type="SUPFAM" id="SSF46785">
    <property type="entry name" value="Winged helix' DNA-binding domain"/>
    <property type="match status" value="1"/>
</dbReference>
<protein>
    <submittedName>
        <fullName evidence="5">Helix-turn-helix transcriptional regulator</fullName>
    </submittedName>
</protein>
<dbReference type="RefSeq" id="WP_154148859.1">
    <property type="nucleotide sequence ID" value="NZ_SZWE01000001.1"/>
</dbReference>
<dbReference type="Proteomes" id="UP000564704">
    <property type="component" value="Unassembled WGS sequence"/>
</dbReference>
<name>A0A844CIC5_9RHOB</name>
<keyword evidence="3" id="KW-0804">Transcription</keyword>
<proteinExistence type="predicted"/>
<dbReference type="PROSITE" id="PS51118">
    <property type="entry name" value="HTH_HXLR"/>
    <property type="match status" value="1"/>
</dbReference>
<dbReference type="AlphaFoldDB" id="A0A844CIC5"/>
<feature type="domain" description="HTH hxlR-type" evidence="4">
    <location>
        <begin position="8"/>
        <end position="104"/>
    </location>
</feature>
<evidence type="ECO:0000256" key="3">
    <source>
        <dbReference type="ARBA" id="ARBA00023163"/>
    </source>
</evidence>
<dbReference type="EMBL" id="SZWE01000001">
    <property type="protein sequence ID" value="MRU14427.1"/>
    <property type="molecule type" value="Genomic_DNA"/>
</dbReference>
<dbReference type="InterPro" id="IPR002577">
    <property type="entry name" value="HTH_HxlR"/>
</dbReference>
<dbReference type="GO" id="GO:0006355">
    <property type="term" value="P:regulation of DNA-templated transcription"/>
    <property type="evidence" value="ECO:0007669"/>
    <property type="project" value="UniProtKB-ARBA"/>
</dbReference>
<keyword evidence="2" id="KW-0238">DNA-binding</keyword>